<keyword evidence="6" id="KW-1185">Reference proteome</keyword>
<evidence type="ECO:0000256" key="2">
    <source>
        <dbReference type="ARBA" id="ARBA00023004"/>
    </source>
</evidence>
<name>A0ABT7V6E4_9ACTN</name>
<keyword evidence="3" id="KW-0411">Iron-sulfur</keyword>
<evidence type="ECO:0000259" key="4">
    <source>
        <dbReference type="PROSITE" id="PS51379"/>
    </source>
</evidence>
<dbReference type="InterPro" id="IPR017900">
    <property type="entry name" value="4Fe4S_Fe_S_CS"/>
</dbReference>
<proteinExistence type="predicted"/>
<keyword evidence="1" id="KW-0479">Metal-binding</keyword>
<dbReference type="Gene3D" id="3.30.70.20">
    <property type="match status" value="1"/>
</dbReference>
<reference evidence="5 6" key="2">
    <citation type="submission" date="2023-06" db="EMBL/GenBank/DDBJ databases">
        <title>Identification and characterization of horizontal gene transfer across gut microbiota members of farm animals based on homology search.</title>
        <authorList>
            <person name="Schwarzerova J."/>
            <person name="Nykrynova M."/>
            <person name="Jureckova K."/>
            <person name="Cejkova D."/>
            <person name="Rychlik I."/>
        </authorList>
    </citation>
    <scope>NUCLEOTIDE SEQUENCE [LARGE SCALE GENOMIC DNA]</scope>
    <source>
        <strain evidence="5 6">153_Feed</strain>
    </source>
</reference>
<evidence type="ECO:0000256" key="3">
    <source>
        <dbReference type="ARBA" id="ARBA00023014"/>
    </source>
</evidence>
<dbReference type="Pfam" id="PF12838">
    <property type="entry name" value="Fer4_7"/>
    <property type="match status" value="1"/>
</dbReference>
<dbReference type="RefSeq" id="WP_289511658.1">
    <property type="nucleotide sequence ID" value="NZ_JAUDEA010000012.1"/>
</dbReference>
<evidence type="ECO:0000313" key="6">
    <source>
        <dbReference type="Proteomes" id="UP001529256"/>
    </source>
</evidence>
<dbReference type="PANTHER" id="PTHR43193">
    <property type="match status" value="1"/>
</dbReference>
<reference evidence="5 6" key="3">
    <citation type="submission" date="2023-06" db="EMBL/GenBank/DDBJ databases">
        <authorList>
            <person name="Zeman M."/>
            <person name="Kubasova T."/>
            <person name="Jahodarova E."/>
            <person name="Nykrynova M."/>
            <person name="Rychlik I."/>
        </authorList>
    </citation>
    <scope>NUCLEOTIDE SEQUENCE [LARGE SCALE GENOMIC DNA]</scope>
    <source>
        <strain evidence="5 6">153_Feed</strain>
    </source>
</reference>
<dbReference type="PROSITE" id="PS51379">
    <property type="entry name" value="4FE4S_FER_2"/>
    <property type="match status" value="2"/>
</dbReference>
<dbReference type="PANTHER" id="PTHR43193:SF2">
    <property type="entry name" value="POLYFERREDOXIN PROTEIN FWDF"/>
    <property type="match status" value="1"/>
</dbReference>
<evidence type="ECO:0000256" key="1">
    <source>
        <dbReference type="ARBA" id="ARBA00022723"/>
    </source>
</evidence>
<dbReference type="EMBL" id="JAUDEA010000012">
    <property type="protein sequence ID" value="MDM8271581.1"/>
    <property type="molecule type" value="Genomic_DNA"/>
</dbReference>
<dbReference type="Proteomes" id="UP001529256">
    <property type="component" value="Unassembled WGS sequence"/>
</dbReference>
<dbReference type="Pfam" id="PF04432">
    <property type="entry name" value="FrhB_FdhB_C"/>
    <property type="match status" value="1"/>
</dbReference>
<evidence type="ECO:0000313" key="5">
    <source>
        <dbReference type="EMBL" id="MDM8271581.1"/>
    </source>
</evidence>
<protein>
    <submittedName>
        <fullName evidence="5">Coenzyme F420 hydrogenase/dehydrogenase, beta subunit C-terminal domain</fullName>
    </submittedName>
</protein>
<dbReference type="SUPFAM" id="SSF54862">
    <property type="entry name" value="4Fe-4S ferredoxins"/>
    <property type="match status" value="1"/>
</dbReference>
<accession>A0ABT7V6E4</accession>
<dbReference type="InterPro" id="IPR052977">
    <property type="entry name" value="Polyferredoxin-like_ET"/>
</dbReference>
<feature type="domain" description="4Fe-4S ferredoxin-type" evidence="4">
    <location>
        <begin position="38"/>
        <end position="69"/>
    </location>
</feature>
<keyword evidence="2" id="KW-0408">Iron</keyword>
<comment type="caution">
    <text evidence="5">The sequence shown here is derived from an EMBL/GenBank/DDBJ whole genome shotgun (WGS) entry which is preliminary data.</text>
</comment>
<feature type="domain" description="4Fe-4S ferredoxin-type" evidence="4">
    <location>
        <begin position="3"/>
        <end position="33"/>
    </location>
</feature>
<reference evidence="6" key="1">
    <citation type="submission" date="2023-06" db="EMBL/GenBank/DDBJ databases">
        <title>Identification and characterization of horizontal gene transfer across gut microbiota members of farm animals based on homology search.</title>
        <authorList>
            <person name="Zeman M."/>
            <person name="Kubasova T."/>
            <person name="Jahodarova E."/>
            <person name="Nykrynova M."/>
            <person name="Rychlik I."/>
        </authorList>
    </citation>
    <scope>NUCLEOTIDE SEQUENCE [LARGE SCALE GENOMIC DNA]</scope>
    <source>
        <strain evidence="6">153_Feed</strain>
    </source>
</reference>
<organism evidence="5 6">
    <name type="scientific">Thermophilibacter provencensis</name>
    <dbReference type="NCBI Taxonomy" id="1852386"/>
    <lineage>
        <taxon>Bacteria</taxon>
        <taxon>Bacillati</taxon>
        <taxon>Actinomycetota</taxon>
        <taxon>Coriobacteriia</taxon>
        <taxon>Coriobacteriales</taxon>
        <taxon>Atopobiaceae</taxon>
        <taxon>Thermophilibacter</taxon>
    </lineage>
</organism>
<dbReference type="InterPro" id="IPR017896">
    <property type="entry name" value="4Fe4S_Fe-S-bd"/>
</dbReference>
<sequence>MTSPIETLPKEQCFGCAACAAACPTDCIEMTYGQDGFLYPQVDESRCVACGRCEGVCPALSPAAPFNTKGEYYTVQLNDRDALARSSSGGVFWGLANEVIGRSGIVVGCAMDNDMLPTHVMACSREEVMPMQGSKYVQSYVDPELYRNIKGALDSGKLVLFTGTPCQVAALTRYLGADRPNLWTVDLVCHGVASRGVWRHYVTEIEEKHRGKVVGVSFRSKKLDAHPRNHTLLFVINRLGEKSSEAFEVGGRALDDPFGSSFYHNRILRESCYTCPFSCERRVGDFTIGDYGVLDSGLPNSDGLSFCSINSVKGRQLWEETKQRFMFERLPASYSQINLEQPTLRPSGRDAMRAMRYDSEHPERDINLRLQITLADRIKQLLPEGFKAAIKRVLHKLREAG</sequence>
<dbReference type="InterPro" id="IPR007525">
    <property type="entry name" value="FrhB_FdhB_C"/>
</dbReference>
<dbReference type="PROSITE" id="PS00198">
    <property type="entry name" value="4FE4S_FER_1"/>
    <property type="match status" value="2"/>
</dbReference>
<gene>
    <name evidence="5" type="ORF">QUW25_07855</name>
</gene>